<dbReference type="PANTHER" id="PTHR12143:SF25">
    <property type="entry name" value="FAMILY PROTEIN, PUTATIVE (AFU_ORTHOLOGUE AFUA_1G10790)-RELATED"/>
    <property type="match status" value="1"/>
</dbReference>
<dbReference type="Gene3D" id="3.30.2080.10">
    <property type="entry name" value="GH92 mannosidase domain"/>
    <property type="match status" value="1"/>
</dbReference>
<dbReference type="InterPro" id="IPR014718">
    <property type="entry name" value="GH-type_carb-bd"/>
</dbReference>
<dbReference type="Pfam" id="PF17678">
    <property type="entry name" value="Glyco_hydro_92N"/>
    <property type="match status" value="1"/>
</dbReference>
<reference evidence="5" key="2">
    <citation type="journal article" date="2023" name="IMA Fungus">
        <title>Comparative genomic study of the Penicillium genus elucidates a diverse pangenome and 15 lateral gene transfer events.</title>
        <authorList>
            <person name="Petersen C."/>
            <person name="Sorensen T."/>
            <person name="Nielsen M.R."/>
            <person name="Sondergaard T.E."/>
            <person name="Sorensen J.L."/>
            <person name="Fitzpatrick D.A."/>
            <person name="Frisvad J.C."/>
            <person name="Nielsen K.L."/>
        </authorList>
    </citation>
    <scope>NUCLEOTIDE SEQUENCE</scope>
    <source>
        <strain evidence="5">IBT 29677</strain>
    </source>
</reference>
<proteinExistence type="predicted"/>
<accession>A0A9W9VED4</accession>
<evidence type="ECO:0000313" key="5">
    <source>
        <dbReference type="EMBL" id="KAJ5378912.1"/>
    </source>
</evidence>
<dbReference type="AlphaFoldDB" id="A0A9W9VED4"/>
<dbReference type="GO" id="GO:0000224">
    <property type="term" value="F:peptide-N4-(N-acetyl-beta-glucosaminyl)asparagine amidase activity"/>
    <property type="evidence" value="ECO:0007669"/>
    <property type="project" value="TreeGrafter"/>
</dbReference>
<dbReference type="InterPro" id="IPR041371">
    <property type="entry name" value="GH92_N"/>
</dbReference>
<protein>
    <submittedName>
        <fullName evidence="5">Alpha-1-2-mannosidase</fullName>
    </submittedName>
</protein>
<dbReference type="Gene3D" id="1.20.1050.60">
    <property type="entry name" value="alpha-1,2-mannosidase"/>
    <property type="match status" value="1"/>
</dbReference>
<dbReference type="InterPro" id="IPR008928">
    <property type="entry name" value="6-hairpin_glycosidase_sf"/>
</dbReference>
<dbReference type="InterPro" id="IPR050883">
    <property type="entry name" value="PNGase"/>
</dbReference>
<name>A0A9W9VED4_9EURO</name>
<dbReference type="GO" id="GO:0006516">
    <property type="term" value="P:glycoprotein catabolic process"/>
    <property type="evidence" value="ECO:0007669"/>
    <property type="project" value="TreeGrafter"/>
</dbReference>
<dbReference type="FunFam" id="3.30.2080.10:FF:000001">
    <property type="entry name" value="Alpha-1,2-mannosidase subfamily"/>
    <property type="match status" value="1"/>
</dbReference>
<dbReference type="GO" id="GO:0030246">
    <property type="term" value="F:carbohydrate binding"/>
    <property type="evidence" value="ECO:0007669"/>
    <property type="project" value="InterPro"/>
</dbReference>
<comment type="caution">
    <text evidence="5">The sequence shown here is derived from an EMBL/GenBank/DDBJ whole genome shotgun (WGS) entry which is preliminary data.</text>
</comment>
<evidence type="ECO:0000256" key="2">
    <source>
        <dbReference type="SAM" id="SignalP"/>
    </source>
</evidence>
<dbReference type="FunFam" id="1.20.1610.10:FF:000002">
    <property type="entry name" value="Alpha-1,2-mannosidase family protein"/>
    <property type="match status" value="1"/>
</dbReference>
<dbReference type="Pfam" id="PF07971">
    <property type="entry name" value="Glyco_hydro_92"/>
    <property type="match status" value="1"/>
</dbReference>
<dbReference type="FunFam" id="2.70.98.10:FF:000010">
    <property type="entry name" value="Alpha-1,2-mannosidase family protein"/>
    <property type="match status" value="1"/>
</dbReference>
<dbReference type="GO" id="GO:0005975">
    <property type="term" value="P:carbohydrate metabolic process"/>
    <property type="evidence" value="ECO:0007669"/>
    <property type="project" value="InterPro"/>
</dbReference>
<dbReference type="SUPFAM" id="SSF48208">
    <property type="entry name" value="Six-hairpin glycosidases"/>
    <property type="match status" value="1"/>
</dbReference>
<gene>
    <name evidence="5" type="ORF">N7509_012031</name>
</gene>
<feature type="signal peptide" evidence="2">
    <location>
        <begin position="1"/>
        <end position="20"/>
    </location>
</feature>
<feature type="domain" description="Glycosyl hydrolase family 92 N-terminal" evidence="4">
    <location>
        <begin position="33"/>
        <end position="280"/>
    </location>
</feature>
<dbReference type="InterPro" id="IPR012939">
    <property type="entry name" value="Glyco_hydro_92"/>
</dbReference>
<keyword evidence="2" id="KW-0732">Signal</keyword>
<feature type="domain" description="Glycosyl hydrolase family 92" evidence="3">
    <location>
        <begin position="286"/>
        <end position="793"/>
    </location>
</feature>
<feature type="chain" id="PRO_5040750414" evidence="2">
    <location>
        <begin position="21"/>
        <end position="860"/>
    </location>
</feature>
<sequence>MLSHLILSLFLASSRVLVDAASNAVEDYDVLQYINPLIGSANGGNVFAGATLPYGMAKAVADTDSESNQGGFAYENSNITGFSSMHDSGTGGSPSLGNFPLFPYAKCNGDDPNGCAFPKKARKTPYKHDSVKSSPGYFSIELASGVRAEMTAAHHTSLFRFNFPSNTEDSPLLLLDLSDLSDTRQDNATISIDESSGRMTGSAKFLPSFGSGSYNLHFCADFQSSGWLRDSGIFVNTRVSNDVHDLTISRSINGYPLPGGGFIRFQSPPDGIVNARVGVSFMSAEQACSHAESEIPNFNFQTTKQNAIDQWEEKMKPIRVSRDGIKSDVLTNFYSGIYRTMVNPQNYTGENPLWTSSEPYFDSFYCLWDSFRSQIPFLTIFDPNSVTQMVRSLIDTQRHLGWLPDCRMSLCKGSYCNENKDLHILIISAGFTQGGSNADNILVDAFIKGLDDEIDWEAGYAAVQKDAEVEPFDWSNEGRGGLKSWKEVNYIPVEDFDYEGFGTMTRSISRTLEYSYNDFAIAQMARAMNKTQDATRYENNSRFWKNLFKDDQTSFVNGTNTGFTGFFQPKYYNGTWGHQDPLQCSNIDMAGSICSLQNTAGETFESSIWEYQFFVPHDMKTLIKMLGGENNFVRRLDYLHDRNITYIGNEPAFLTVFQYHYAGRPAKSTARVRTYIPDYFSPTPAGLPGNDDSGAMGSFVAMSMMGLFPNPGQSVYLITVPFFKSVSIKSPLTGKTATVKVTNWDKFNSLNNTAGTGGTGFIQSASLNGKPYTRSWLDHDFFTEGKELVLTLSEQESKWGTAPEDRPPSLEESSSEVQEREWRALDEKATEPVPLLGSTRKHYARHSMHFEHHARFAKEW</sequence>
<evidence type="ECO:0000256" key="1">
    <source>
        <dbReference type="SAM" id="MobiDB-lite"/>
    </source>
</evidence>
<feature type="compositionally biased region" description="Basic and acidic residues" evidence="1">
    <location>
        <begin position="817"/>
        <end position="830"/>
    </location>
</feature>
<organism evidence="5 6">
    <name type="scientific">Penicillium cosmopolitanum</name>
    <dbReference type="NCBI Taxonomy" id="1131564"/>
    <lineage>
        <taxon>Eukaryota</taxon>
        <taxon>Fungi</taxon>
        <taxon>Dikarya</taxon>
        <taxon>Ascomycota</taxon>
        <taxon>Pezizomycotina</taxon>
        <taxon>Eurotiomycetes</taxon>
        <taxon>Eurotiomycetidae</taxon>
        <taxon>Eurotiales</taxon>
        <taxon>Aspergillaceae</taxon>
        <taxon>Penicillium</taxon>
    </lineage>
</organism>
<dbReference type="Gene3D" id="2.70.98.10">
    <property type="match status" value="1"/>
</dbReference>
<evidence type="ECO:0000259" key="3">
    <source>
        <dbReference type="Pfam" id="PF07971"/>
    </source>
</evidence>
<dbReference type="GeneID" id="81375648"/>
<reference evidence="5" key="1">
    <citation type="submission" date="2022-12" db="EMBL/GenBank/DDBJ databases">
        <authorList>
            <person name="Petersen C."/>
        </authorList>
    </citation>
    <scope>NUCLEOTIDE SEQUENCE</scope>
    <source>
        <strain evidence="5">IBT 29677</strain>
    </source>
</reference>
<dbReference type="PANTHER" id="PTHR12143">
    <property type="entry name" value="PEPTIDE N-GLYCANASE PNGASE -RELATED"/>
    <property type="match status" value="1"/>
</dbReference>
<dbReference type="NCBIfam" id="TIGR01180">
    <property type="entry name" value="aman2_put"/>
    <property type="match status" value="1"/>
</dbReference>
<evidence type="ECO:0000313" key="6">
    <source>
        <dbReference type="Proteomes" id="UP001147747"/>
    </source>
</evidence>
<dbReference type="GO" id="GO:0005829">
    <property type="term" value="C:cytosol"/>
    <property type="evidence" value="ECO:0007669"/>
    <property type="project" value="TreeGrafter"/>
</dbReference>
<dbReference type="FunFam" id="1.20.1050.60:FF:000002">
    <property type="entry name" value="Glycosyl hydrolase family 92"/>
    <property type="match status" value="1"/>
</dbReference>
<dbReference type="Gene3D" id="1.20.1610.10">
    <property type="entry name" value="alpha-1,2-mannosidases domains"/>
    <property type="match status" value="1"/>
</dbReference>
<feature type="region of interest" description="Disordered" evidence="1">
    <location>
        <begin position="794"/>
        <end position="838"/>
    </location>
</feature>
<dbReference type="EMBL" id="JAPZBU010000011">
    <property type="protein sequence ID" value="KAJ5378912.1"/>
    <property type="molecule type" value="Genomic_DNA"/>
</dbReference>
<dbReference type="InterPro" id="IPR005887">
    <property type="entry name" value="GH92_a_mannosidase_put"/>
</dbReference>
<dbReference type="GO" id="GO:0005634">
    <property type="term" value="C:nucleus"/>
    <property type="evidence" value="ECO:0007669"/>
    <property type="project" value="TreeGrafter"/>
</dbReference>
<dbReference type="RefSeq" id="XP_056482698.1">
    <property type="nucleotide sequence ID" value="XM_056636668.1"/>
</dbReference>
<keyword evidence="6" id="KW-1185">Reference proteome</keyword>
<dbReference type="OrthoDB" id="449263at2759"/>
<dbReference type="Proteomes" id="UP001147747">
    <property type="component" value="Unassembled WGS sequence"/>
</dbReference>
<evidence type="ECO:0000259" key="4">
    <source>
        <dbReference type="Pfam" id="PF17678"/>
    </source>
</evidence>